<protein>
    <recommendedName>
        <fullName evidence="2">Complex 1 LYR protein domain-containing protein</fullName>
    </recommendedName>
</protein>
<gene>
    <name evidence="3" type="ORF">APAL1065_LOCUS19134</name>
</gene>
<dbReference type="Pfam" id="PF05347">
    <property type="entry name" value="Complex1_LYR"/>
    <property type="match status" value="1"/>
</dbReference>
<evidence type="ECO:0000259" key="2">
    <source>
        <dbReference type="Pfam" id="PF05347"/>
    </source>
</evidence>
<name>A0A7S3DTQ2_9STRA</name>
<feature type="region of interest" description="Disordered" evidence="1">
    <location>
        <begin position="69"/>
        <end position="88"/>
    </location>
</feature>
<evidence type="ECO:0000256" key="1">
    <source>
        <dbReference type="SAM" id="MobiDB-lite"/>
    </source>
</evidence>
<evidence type="ECO:0000313" key="3">
    <source>
        <dbReference type="EMBL" id="CAD9979789.1"/>
    </source>
</evidence>
<organism evidence="3">
    <name type="scientific">Entomoneis paludosa</name>
    <dbReference type="NCBI Taxonomy" id="265537"/>
    <lineage>
        <taxon>Eukaryota</taxon>
        <taxon>Sar</taxon>
        <taxon>Stramenopiles</taxon>
        <taxon>Ochrophyta</taxon>
        <taxon>Bacillariophyta</taxon>
        <taxon>Bacillariophyceae</taxon>
        <taxon>Bacillariophycidae</taxon>
        <taxon>Entomoneidaceae</taxon>
        <taxon>Entomoneis</taxon>
    </lineage>
</organism>
<feature type="domain" description="Complex 1 LYR protein" evidence="2">
    <location>
        <begin position="10"/>
        <end position="59"/>
    </location>
</feature>
<reference evidence="3" key="1">
    <citation type="submission" date="2021-01" db="EMBL/GenBank/DDBJ databases">
        <authorList>
            <person name="Corre E."/>
            <person name="Pelletier E."/>
            <person name="Niang G."/>
            <person name="Scheremetjew M."/>
            <person name="Finn R."/>
            <person name="Kale V."/>
            <person name="Holt S."/>
            <person name="Cochrane G."/>
            <person name="Meng A."/>
            <person name="Brown T."/>
            <person name="Cohen L."/>
        </authorList>
    </citation>
    <scope>NUCLEOTIDE SEQUENCE</scope>
    <source>
        <strain evidence="3">CCMP125</strain>
    </source>
</reference>
<sequence>MATSPALAAQVRHVYRELMFMAKHMPKESQRNKALTELRTAFRDTKSEESIEDRLKKAEARMSFLRITTPQTRRRRNHGDGSGTWVYRDGKKLTESNGTLRDDKGRVHTNWSGSNLDPCSVKRHNVSLRRAGFANNSHAKGFF</sequence>
<dbReference type="AlphaFoldDB" id="A0A7S3DTQ2"/>
<proteinExistence type="predicted"/>
<accession>A0A7S3DTQ2</accession>
<dbReference type="EMBL" id="HBHT01028493">
    <property type="protein sequence ID" value="CAD9979789.1"/>
    <property type="molecule type" value="Transcribed_RNA"/>
</dbReference>
<dbReference type="InterPro" id="IPR008011">
    <property type="entry name" value="Complex1_LYR_dom"/>
</dbReference>